<evidence type="ECO:0000313" key="13">
    <source>
        <dbReference type="EMBL" id="CAF4473521.1"/>
    </source>
</evidence>
<evidence type="ECO:0000259" key="11">
    <source>
        <dbReference type="PROSITE" id="PS50290"/>
    </source>
</evidence>
<dbReference type="Gene3D" id="1.10.1070.11">
    <property type="entry name" value="Phosphatidylinositol 3-/4-kinase, catalytic domain"/>
    <property type="match status" value="1"/>
</dbReference>
<dbReference type="GO" id="GO:0005524">
    <property type="term" value="F:ATP binding"/>
    <property type="evidence" value="ECO:0007669"/>
    <property type="project" value="UniProtKB-KW"/>
</dbReference>
<sequence>MNFVRSTAVMSMIGYIMGLGDRHCENILIDTCTGETVHVDFNCLFNKGLTFEIPEKVPFRLTHNIVDGMGTLGVEGVFRKTCEIILHLIRDERELLVSVLKTFIYDPLVEWKSATREEVANMKKQQIEGGEVVNMKAQTHVRNILERVRGYCTDELTGKRVVLPLSVEGQVDHLIQQATSNELLCQMFIGWAAYL</sequence>
<keyword evidence="4" id="KW-0808">Transferase</keyword>
<comment type="subcellular location">
    <subcellularLocation>
        <location evidence="1">Nucleus</location>
    </subcellularLocation>
</comment>
<dbReference type="PROSITE" id="PS51190">
    <property type="entry name" value="FATC"/>
    <property type="match status" value="1"/>
</dbReference>
<organism evidence="13 14">
    <name type="scientific">Rotaria magnacalcarata</name>
    <dbReference type="NCBI Taxonomy" id="392030"/>
    <lineage>
        <taxon>Eukaryota</taxon>
        <taxon>Metazoa</taxon>
        <taxon>Spiralia</taxon>
        <taxon>Gnathifera</taxon>
        <taxon>Rotifera</taxon>
        <taxon>Eurotatoria</taxon>
        <taxon>Bdelloidea</taxon>
        <taxon>Philodinida</taxon>
        <taxon>Philodinidae</taxon>
        <taxon>Rotaria</taxon>
    </lineage>
</organism>
<dbReference type="EC" id="2.7.11.1" evidence="2"/>
<gene>
    <name evidence="13" type="ORF">SMN809_LOCUS33703</name>
</gene>
<evidence type="ECO:0000256" key="3">
    <source>
        <dbReference type="ARBA" id="ARBA00022527"/>
    </source>
</evidence>
<evidence type="ECO:0000259" key="12">
    <source>
        <dbReference type="PROSITE" id="PS51190"/>
    </source>
</evidence>
<evidence type="ECO:0000256" key="1">
    <source>
        <dbReference type="ARBA" id="ARBA00004123"/>
    </source>
</evidence>
<dbReference type="Proteomes" id="UP000676336">
    <property type="component" value="Unassembled WGS sequence"/>
</dbReference>
<dbReference type="PANTHER" id="PTHR11139:SF69">
    <property type="entry name" value="SERINE_THREONINE-PROTEIN KINASE ATR"/>
    <property type="match status" value="1"/>
</dbReference>
<dbReference type="InterPro" id="IPR036940">
    <property type="entry name" value="PI3/4_kinase_cat_sf"/>
</dbReference>
<protein>
    <recommendedName>
        <fullName evidence="10">Serine/threonine-protein kinase ATR</fullName>
        <ecNumber evidence="2">2.7.11.1</ecNumber>
    </recommendedName>
</protein>
<evidence type="ECO:0000256" key="7">
    <source>
        <dbReference type="ARBA" id="ARBA00022777"/>
    </source>
</evidence>
<accession>A0A8S2X435</accession>
<evidence type="ECO:0000313" key="14">
    <source>
        <dbReference type="Proteomes" id="UP000676336"/>
    </source>
</evidence>
<name>A0A8S2X435_9BILA</name>
<keyword evidence="9" id="KW-0539">Nucleus</keyword>
<dbReference type="AlphaFoldDB" id="A0A8S2X435"/>
<dbReference type="InterPro" id="IPR018936">
    <property type="entry name" value="PI3/4_kinase_CS"/>
</dbReference>
<keyword evidence="6" id="KW-0227">DNA damage</keyword>
<dbReference type="InterPro" id="IPR003152">
    <property type="entry name" value="FATC_dom"/>
</dbReference>
<dbReference type="SMART" id="SM01343">
    <property type="entry name" value="FATC"/>
    <property type="match status" value="1"/>
</dbReference>
<dbReference type="Pfam" id="PF00454">
    <property type="entry name" value="PI3_PI4_kinase"/>
    <property type="match status" value="1"/>
</dbReference>
<comment type="caution">
    <text evidence="13">The sequence shown here is derived from an EMBL/GenBank/DDBJ whole genome shotgun (WGS) entry which is preliminary data.</text>
</comment>
<evidence type="ECO:0000256" key="10">
    <source>
        <dbReference type="ARBA" id="ARBA00024420"/>
    </source>
</evidence>
<proteinExistence type="predicted"/>
<dbReference type="PROSITE" id="PS50290">
    <property type="entry name" value="PI3_4_KINASE_3"/>
    <property type="match status" value="1"/>
</dbReference>
<keyword evidence="5" id="KW-0547">Nucleotide-binding</keyword>
<dbReference type="GO" id="GO:0004674">
    <property type="term" value="F:protein serine/threonine kinase activity"/>
    <property type="evidence" value="ECO:0007669"/>
    <property type="project" value="UniProtKB-KW"/>
</dbReference>
<reference evidence="13" key="1">
    <citation type="submission" date="2021-02" db="EMBL/GenBank/DDBJ databases">
        <authorList>
            <person name="Nowell W R."/>
        </authorList>
    </citation>
    <scope>NUCLEOTIDE SEQUENCE</scope>
</reference>
<evidence type="ECO:0000256" key="4">
    <source>
        <dbReference type="ARBA" id="ARBA00022679"/>
    </source>
</evidence>
<dbReference type="PANTHER" id="PTHR11139">
    <property type="entry name" value="ATAXIA TELANGIECTASIA MUTATED ATM -RELATED"/>
    <property type="match status" value="1"/>
</dbReference>
<evidence type="ECO:0000256" key="8">
    <source>
        <dbReference type="ARBA" id="ARBA00022840"/>
    </source>
</evidence>
<evidence type="ECO:0000256" key="5">
    <source>
        <dbReference type="ARBA" id="ARBA00022741"/>
    </source>
</evidence>
<dbReference type="SUPFAM" id="SSF56112">
    <property type="entry name" value="Protein kinase-like (PK-like)"/>
    <property type="match status" value="1"/>
</dbReference>
<keyword evidence="3" id="KW-0723">Serine/threonine-protein kinase</keyword>
<dbReference type="Pfam" id="PF02260">
    <property type="entry name" value="FATC"/>
    <property type="match status" value="1"/>
</dbReference>
<dbReference type="GO" id="GO:0000077">
    <property type="term" value="P:DNA damage checkpoint signaling"/>
    <property type="evidence" value="ECO:0007669"/>
    <property type="project" value="TreeGrafter"/>
</dbReference>
<dbReference type="InterPro" id="IPR050517">
    <property type="entry name" value="DDR_Repair_Kinase"/>
</dbReference>
<keyword evidence="8" id="KW-0067">ATP-binding</keyword>
<dbReference type="PROSITE" id="PS00916">
    <property type="entry name" value="PI3_4_KINASE_2"/>
    <property type="match status" value="1"/>
</dbReference>
<dbReference type="EMBL" id="CAJOBI010074790">
    <property type="protein sequence ID" value="CAF4473521.1"/>
    <property type="molecule type" value="Genomic_DNA"/>
</dbReference>
<evidence type="ECO:0000256" key="6">
    <source>
        <dbReference type="ARBA" id="ARBA00022763"/>
    </source>
</evidence>
<dbReference type="GO" id="GO:0000723">
    <property type="term" value="P:telomere maintenance"/>
    <property type="evidence" value="ECO:0007669"/>
    <property type="project" value="TreeGrafter"/>
</dbReference>
<dbReference type="SMART" id="SM00146">
    <property type="entry name" value="PI3Kc"/>
    <property type="match status" value="1"/>
</dbReference>
<evidence type="ECO:0000256" key="9">
    <source>
        <dbReference type="ARBA" id="ARBA00023242"/>
    </source>
</evidence>
<feature type="domain" description="FATC" evidence="12">
    <location>
        <begin position="163"/>
        <end position="195"/>
    </location>
</feature>
<evidence type="ECO:0000256" key="2">
    <source>
        <dbReference type="ARBA" id="ARBA00012513"/>
    </source>
</evidence>
<keyword evidence="7" id="KW-0418">Kinase</keyword>
<dbReference type="InterPro" id="IPR000403">
    <property type="entry name" value="PI3/4_kinase_cat_dom"/>
</dbReference>
<dbReference type="GO" id="GO:0006281">
    <property type="term" value="P:DNA repair"/>
    <property type="evidence" value="ECO:0007669"/>
    <property type="project" value="TreeGrafter"/>
</dbReference>
<dbReference type="InterPro" id="IPR011009">
    <property type="entry name" value="Kinase-like_dom_sf"/>
</dbReference>
<dbReference type="GO" id="GO:0005634">
    <property type="term" value="C:nucleus"/>
    <property type="evidence" value="ECO:0007669"/>
    <property type="project" value="UniProtKB-SubCell"/>
</dbReference>
<dbReference type="GO" id="GO:0005694">
    <property type="term" value="C:chromosome"/>
    <property type="evidence" value="ECO:0007669"/>
    <property type="project" value="TreeGrafter"/>
</dbReference>
<feature type="domain" description="PI3K/PI4K catalytic" evidence="11">
    <location>
        <begin position="1"/>
        <end position="153"/>
    </location>
</feature>